<feature type="signal peptide" evidence="10">
    <location>
        <begin position="1"/>
        <end position="20"/>
    </location>
</feature>
<evidence type="ECO:0000313" key="13">
    <source>
        <dbReference type="Proteomes" id="UP000094336"/>
    </source>
</evidence>
<evidence type="ECO:0000256" key="4">
    <source>
        <dbReference type="ARBA" id="ARBA00022622"/>
    </source>
</evidence>
<accession>A0A1E3QKY2</accession>
<dbReference type="GeneID" id="30147285"/>
<dbReference type="EC" id="2.4.1.-" evidence="10"/>
<evidence type="ECO:0000256" key="11">
    <source>
        <dbReference type="SAM" id="MobiDB-lite"/>
    </source>
</evidence>
<dbReference type="InterPro" id="IPR017853">
    <property type="entry name" value="GH"/>
</dbReference>
<dbReference type="AlphaFoldDB" id="A0A1E3QKY2"/>
<keyword evidence="9 10" id="KW-0449">Lipoprotein</keyword>
<dbReference type="EMBL" id="KV454435">
    <property type="protein sequence ID" value="ODQ78356.1"/>
    <property type="molecule type" value="Genomic_DNA"/>
</dbReference>
<evidence type="ECO:0000256" key="2">
    <source>
        <dbReference type="ARBA" id="ARBA00004589"/>
    </source>
</evidence>
<dbReference type="STRING" id="984486.A0A1E3QKY2"/>
<proteinExistence type="inferred from homology"/>
<dbReference type="Pfam" id="PF03198">
    <property type="entry name" value="Glyco_hydro_72"/>
    <property type="match status" value="1"/>
</dbReference>
<evidence type="ECO:0000256" key="1">
    <source>
        <dbReference type="ARBA" id="ARBA00004196"/>
    </source>
</evidence>
<dbReference type="GO" id="GO:0042124">
    <property type="term" value="F:1,3-beta-glucanosyltransferase activity"/>
    <property type="evidence" value="ECO:0007669"/>
    <property type="project" value="EnsemblFungi"/>
</dbReference>
<evidence type="ECO:0000313" key="12">
    <source>
        <dbReference type="EMBL" id="ODQ78356.1"/>
    </source>
</evidence>
<dbReference type="GO" id="GO:0098552">
    <property type="term" value="C:side of membrane"/>
    <property type="evidence" value="ECO:0007669"/>
    <property type="project" value="UniProtKB-KW"/>
</dbReference>
<keyword evidence="6 10" id="KW-0732">Signal</keyword>
<evidence type="ECO:0000256" key="10">
    <source>
        <dbReference type="RuleBase" id="RU361209"/>
    </source>
</evidence>
<dbReference type="GO" id="GO:0005886">
    <property type="term" value="C:plasma membrane"/>
    <property type="evidence" value="ECO:0007669"/>
    <property type="project" value="UniProtKB-SubCell"/>
</dbReference>
<name>A0A1E3QKY2_9ASCO</name>
<evidence type="ECO:0000256" key="8">
    <source>
        <dbReference type="ARBA" id="ARBA00023180"/>
    </source>
</evidence>
<keyword evidence="5 10" id="KW-0808">Transferase</keyword>
<keyword evidence="7 10" id="KW-0472">Membrane</keyword>
<dbReference type="GO" id="GO:0016787">
    <property type="term" value="F:hydrolase activity"/>
    <property type="evidence" value="ECO:0007669"/>
    <property type="project" value="UniProtKB-KW"/>
</dbReference>
<evidence type="ECO:0000256" key="7">
    <source>
        <dbReference type="ARBA" id="ARBA00023136"/>
    </source>
</evidence>
<feature type="region of interest" description="Disordered" evidence="11">
    <location>
        <begin position="409"/>
        <end position="437"/>
    </location>
</feature>
<comment type="function">
    <text evidence="10">Splits internally a 1,3-beta-glucan molecule and transfers the newly generated reducing end (the donor) to the non-reducing end of another 1,3-beta-glucan molecule (the acceptor) forming a 1,3-beta linkage, resulting in the elongation of 1,3-beta-glucan chains in the cell wall.</text>
</comment>
<dbReference type="OrthoDB" id="421038at2759"/>
<dbReference type="Gene3D" id="3.20.20.80">
    <property type="entry name" value="Glycosidases"/>
    <property type="match status" value="1"/>
</dbReference>
<gene>
    <name evidence="12" type="ORF">BABINDRAFT_162598</name>
</gene>
<dbReference type="SUPFAM" id="SSF51445">
    <property type="entry name" value="(Trans)glycosidases"/>
    <property type="match status" value="1"/>
</dbReference>
<keyword evidence="8" id="KW-0325">Glycoprotein</keyword>
<dbReference type="RefSeq" id="XP_018983684.1">
    <property type="nucleotide sequence ID" value="XM_019129432.1"/>
</dbReference>
<keyword evidence="13" id="KW-1185">Reference proteome</keyword>
<comment type="similarity">
    <text evidence="3 10">Belongs to the glycosyl hydrolase 72 family.</text>
</comment>
<dbReference type="PANTHER" id="PTHR31468">
    <property type="entry name" value="1,3-BETA-GLUCANOSYLTRANSFERASE GAS1"/>
    <property type="match status" value="1"/>
</dbReference>
<evidence type="ECO:0000256" key="9">
    <source>
        <dbReference type="ARBA" id="ARBA00023288"/>
    </source>
</evidence>
<organism evidence="12 13">
    <name type="scientific">Babjeviella inositovora NRRL Y-12698</name>
    <dbReference type="NCBI Taxonomy" id="984486"/>
    <lineage>
        <taxon>Eukaryota</taxon>
        <taxon>Fungi</taxon>
        <taxon>Dikarya</taxon>
        <taxon>Ascomycota</taxon>
        <taxon>Saccharomycotina</taxon>
        <taxon>Pichiomycetes</taxon>
        <taxon>Serinales incertae sedis</taxon>
        <taxon>Babjeviella</taxon>
    </lineage>
</organism>
<keyword evidence="4 10" id="KW-0336">GPI-anchor</keyword>
<dbReference type="PANTHER" id="PTHR31468:SF5">
    <property type="entry name" value="1,3-BETA-GLUCANOSYLTRANSFERASE GAS5"/>
    <property type="match status" value="1"/>
</dbReference>
<comment type="subcellular location">
    <subcellularLocation>
        <location evidence="1">Cell envelope</location>
    </subcellularLocation>
    <subcellularLocation>
        <location evidence="10">Cell membrane</location>
        <topology evidence="10">Lipid-anchor</topology>
        <topology evidence="10">GPI-anchor</topology>
    </subcellularLocation>
    <subcellularLocation>
        <location evidence="2">Membrane</location>
        <topology evidence="2">Lipid-anchor</topology>
        <topology evidence="2">GPI-anchor</topology>
    </subcellularLocation>
</comment>
<evidence type="ECO:0000256" key="6">
    <source>
        <dbReference type="ARBA" id="ARBA00022729"/>
    </source>
</evidence>
<dbReference type="GO" id="GO:0071970">
    <property type="term" value="P:fungal-type cell wall (1-&gt;3)-beta-D-glucan biosynthetic process"/>
    <property type="evidence" value="ECO:0007669"/>
    <property type="project" value="TreeGrafter"/>
</dbReference>
<dbReference type="GO" id="GO:0009277">
    <property type="term" value="C:fungal-type cell wall"/>
    <property type="evidence" value="ECO:0007669"/>
    <property type="project" value="EnsemblFungi"/>
</dbReference>
<evidence type="ECO:0000256" key="5">
    <source>
        <dbReference type="ARBA" id="ARBA00022679"/>
    </source>
</evidence>
<feature type="chain" id="PRO_5009027387" description="1,3-beta-glucanosyltransferase" evidence="10">
    <location>
        <begin position="21"/>
        <end position="471"/>
    </location>
</feature>
<reference evidence="13" key="1">
    <citation type="submission" date="2016-05" db="EMBL/GenBank/DDBJ databases">
        <title>Comparative genomics of biotechnologically important yeasts.</title>
        <authorList>
            <consortium name="DOE Joint Genome Institute"/>
            <person name="Riley R."/>
            <person name="Haridas S."/>
            <person name="Wolfe K.H."/>
            <person name="Lopes M.R."/>
            <person name="Hittinger C.T."/>
            <person name="Goker M."/>
            <person name="Salamov A."/>
            <person name="Wisecaver J."/>
            <person name="Long T.M."/>
            <person name="Aerts A.L."/>
            <person name="Barry K."/>
            <person name="Choi C."/>
            <person name="Clum A."/>
            <person name="Coughlan A.Y."/>
            <person name="Deshpande S."/>
            <person name="Douglass A.P."/>
            <person name="Hanson S.J."/>
            <person name="Klenk H.-P."/>
            <person name="Labutti K."/>
            <person name="Lapidus A."/>
            <person name="Lindquist E."/>
            <person name="Lipzen A."/>
            <person name="Meier-Kolthoff J.P."/>
            <person name="Ohm R.A."/>
            <person name="Otillar R.P."/>
            <person name="Pangilinan J."/>
            <person name="Peng Y."/>
            <person name="Rokas A."/>
            <person name="Rosa C.A."/>
            <person name="Scheuner C."/>
            <person name="Sibirny A.A."/>
            <person name="Slot J.C."/>
            <person name="Stielow J.B."/>
            <person name="Sun H."/>
            <person name="Kurtzman C.P."/>
            <person name="Blackwell M."/>
            <person name="Grigoriev I.V."/>
            <person name="Jeffries T.W."/>
        </authorList>
    </citation>
    <scope>NUCLEOTIDE SEQUENCE [LARGE SCALE GENOMIC DNA]</scope>
    <source>
        <strain evidence="13">NRRL Y-12698</strain>
    </source>
</reference>
<dbReference type="InterPro" id="IPR004886">
    <property type="entry name" value="Glucanosyltransferase"/>
</dbReference>
<protein>
    <recommendedName>
        <fullName evidence="10">1,3-beta-glucanosyltransferase</fullName>
        <ecNumber evidence="10">2.4.1.-</ecNumber>
    </recommendedName>
</protein>
<dbReference type="Proteomes" id="UP000094336">
    <property type="component" value="Unassembled WGS sequence"/>
</dbReference>
<dbReference type="GO" id="GO:0031505">
    <property type="term" value="P:fungal-type cell wall organization"/>
    <property type="evidence" value="ECO:0007669"/>
    <property type="project" value="TreeGrafter"/>
</dbReference>
<evidence type="ECO:0000256" key="3">
    <source>
        <dbReference type="ARBA" id="ARBA00007528"/>
    </source>
</evidence>
<sequence length="471" mass="50037">MKFLSFSAGLLFSLAASAVALDAITIKGNAFWDGNTRFYVRGVDYQPSSYNGTKDLDLTADVIDPLANEETCKRDIAIFKDLGLNTIRVYTVDNTQNHTACMQMLHDAGIYLILDVNTPMSSISRSNPPCSYNSAYLENVFATMLEFADYDNTLAFFAGNEVINNSSNTDSATEVKAVVRDMKTFLKERNLRQVPVGYSAADVSSNRLEVAEYMNCGDDEMARSDFFGVNDYSWCGESSFTTSGYKQKVDLYANYGLPIILSEFGCNVFKGSATGTPRPFTEIGAIYSEQMSGVFSGGLVYQYTNETNNYGLVVINSSSNVTKMPDYYTLKSELAETQNPSGDGGYTSSTTISTCPAFEAGIWEASDDLPNTPDKALAFINKTAAITPGGLEDQTDYMCYADAADYKSGSSSASGGSSTTSRASSASSASSATSASSSSKAGAAGLAVGGNANVAVIIAGLLGVSVIVGAL</sequence>
<keyword evidence="12" id="KW-0378">Hydrolase</keyword>